<evidence type="ECO:0000313" key="2">
    <source>
        <dbReference type="EMBL" id="NHF61470.1"/>
    </source>
</evidence>
<organism evidence="2 3">
    <name type="scientific">Pelagihabitans pacificus</name>
    <dbReference type="NCBI Taxonomy" id="2696054"/>
    <lineage>
        <taxon>Bacteria</taxon>
        <taxon>Pseudomonadati</taxon>
        <taxon>Bacteroidota</taxon>
        <taxon>Flavobacteriia</taxon>
        <taxon>Flavobacteriales</taxon>
        <taxon>Flavobacteriaceae</taxon>
        <taxon>Pelagihabitans</taxon>
    </lineage>
</organism>
<keyword evidence="3" id="KW-1185">Reference proteome</keyword>
<accession>A0A967E8A5</accession>
<name>A0A967E8A5_9FLAO</name>
<dbReference type="PANTHER" id="PTHR34406:SF1">
    <property type="entry name" value="PROTEIN YCEI"/>
    <property type="match status" value="1"/>
</dbReference>
<dbReference type="Pfam" id="PF04264">
    <property type="entry name" value="YceI"/>
    <property type="match status" value="1"/>
</dbReference>
<evidence type="ECO:0000313" key="3">
    <source>
        <dbReference type="Proteomes" id="UP000707206"/>
    </source>
</evidence>
<dbReference type="RefSeq" id="WP_166205012.1">
    <property type="nucleotide sequence ID" value="NZ_VIKU02000009.1"/>
</dbReference>
<dbReference type="Gene3D" id="2.40.128.110">
    <property type="entry name" value="Lipid/polyisoprenoid-binding, YceI-like"/>
    <property type="match status" value="1"/>
</dbReference>
<evidence type="ECO:0000259" key="1">
    <source>
        <dbReference type="SMART" id="SM00867"/>
    </source>
</evidence>
<reference evidence="2" key="2">
    <citation type="submission" date="2020-03" db="EMBL/GenBank/DDBJ databases">
        <title>Flavobacteriaceae bacterium strain TP-CH-4, a member of the family Flavobacteriaceae isolated from a deep-sea seamount.</title>
        <authorList>
            <person name="Zhang D.-C."/>
        </authorList>
    </citation>
    <scope>NUCLEOTIDE SEQUENCE</scope>
    <source>
        <strain evidence="2">TP-CH-4</strain>
    </source>
</reference>
<reference evidence="2" key="1">
    <citation type="submission" date="2019-07" db="EMBL/GenBank/DDBJ databases">
        <authorList>
            <person name="De-Chao Zhang Q."/>
        </authorList>
    </citation>
    <scope>NUCLEOTIDE SEQUENCE</scope>
    <source>
        <strain evidence="2">TP-CH-4</strain>
    </source>
</reference>
<dbReference type="InterPro" id="IPR036761">
    <property type="entry name" value="TTHA0802/YceI-like_sf"/>
</dbReference>
<dbReference type="EMBL" id="VIKU02000009">
    <property type="protein sequence ID" value="NHF61470.1"/>
    <property type="molecule type" value="Genomic_DNA"/>
</dbReference>
<feature type="domain" description="Lipid/polyisoprenoid-binding YceI-like" evidence="1">
    <location>
        <begin position="21"/>
        <end position="178"/>
    </location>
</feature>
<dbReference type="InterPro" id="IPR007372">
    <property type="entry name" value="Lipid/polyisoprenoid-bd_YceI"/>
</dbReference>
<gene>
    <name evidence="2" type="ORF">FK220_019110</name>
</gene>
<dbReference type="SUPFAM" id="SSF101874">
    <property type="entry name" value="YceI-like"/>
    <property type="match status" value="1"/>
</dbReference>
<dbReference type="SMART" id="SM00867">
    <property type="entry name" value="YceI"/>
    <property type="match status" value="1"/>
</dbReference>
<protein>
    <submittedName>
        <fullName evidence="2">YceI family protein</fullName>
    </submittedName>
</protein>
<dbReference type="AlphaFoldDB" id="A0A967E8A5"/>
<sequence>MKKIGMVLFLLSGTMVCGQGSYTLGSESTLTIDGTSTLHDWTVTANTMEGTINEEGQSIKAITFEVAVADILSDRGATMDKKMHDALKKEEHPKVSFSVTDARLSEGESQDINGHLTIAGVGKDVKVPSKISKTDGTLRIVGEKKIVLQDYNMEPPTAMFGSIVVGDDVIVKFDLVFERN</sequence>
<comment type="caution">
    <text evidence="2">The sequence shown here is derived from an EMBL/GenBank/DDBJ whole genome shotgun (WGS) entry which is preliminary data.</text>
</comment>
<dbReference type="Proteomes" id="UP000707206">
    <property type="component" value="Unassembled WGS sequence"/>
</dbReference>
<proteinExistence type="predicted"/>
<dbReference type="PANTHER" id="PTHR34406">
    <property type="entry name" value="PROTEIN YCEI"/>
    <property type="match status" value="1"/>
</dbReference>